<comment type="caution">
    <text evidence="1">The sequence shown here is derived from an EMBL/GenBank/DDBJ whole genome shotgun (WGS) entry which is preliminary data.</text>
</comment>
<evidence type="ECO:0000313" key="1">
    <source>
        <dbReference type="EMBL" id="PFK28315.1"/>
    </source>
</evidence>
<evidence type="ECO:0000313" key="2">
    <source>
        <dbReference type="Proteomes" id="UP000242656"/>
    </source>
</evidence>
<reference evidence="1 2" key="1">
    <citation type="submission" date="2017-09" db="EMBL/GenBank/DDBJ databases">
        <title>Large-scale bioinformatics analysis of Bacillus genomes uncovers conserved roles of natural products in bacterial physiology.</title>
        <authorList>
            <consortium name="Agbiome Team Llc"/>
            <person name="Bleich R.M."/>
            <person name="Grubbs K.J."/>
            <person name="Santa Maria K.C."/>
            <person name="Allen S.E."/>
            <person name="Farag S."/>
            <person name="Shank E.A."/>
            <person name="Bowers A."/>
        </authorList>
    </citation>
    <scope>NUCLEOTIDE SEQUENCE [LARGE SCALE GENOMIC DNA]</scope>
    <source>
        <strain evidence="1 2">AFS083043</strain>
    </source>
</reference>
<proteinExistence type="predicted"/>
<name>A0A2B0LHG4_BACCE</name>
<accession>A0A2B0LHG4</accession>
<protein>
    <submittedName>
        <fullName evidence="1">Uncharacterized protein</fullName>
    </submittedName>
</protein>
<gene>
    <name evidence="1" type="ORF">COI93_24115</name>
</gene>
<dbReference type="EMBL" id="NUWN01000152">
    <property type="protein sequence ID" value="PFK28315.1"/>
    <property type="molecule type" value="Genomic_DNA"/>
</dbReference>
<dbReference type="RefSeq" id="WP_098492868.1">
    <property type="nucleotide sequence ID" value="NZ_NUWN01000152.1"/>
</dbReference>
<dbReference type="AlphaFoldDB" id="A0A2B0LHG4"/>
<organism evidence="1 2">
    <name type="scientific">Bacillus cereus</name>
    <dbReference type="NCBI Taxonomy" id="1396"/>
    <lineage>
        <taxon>Bacteria</taxon>
        <taxon>Bacillati</taxon>
        <taxon>Bacillota</taxon>
        <taxon>Bacilli</taxon>
        <taxon>Bacillales</taxon>
        <taxon>Bacillaceae</taxon>
        <taxon>Bacillus</taxon>
        <taxon>Bacillus cereus group</taxon>
    </lineage>
</organism>
<sequence length="167" mass="20575">MSYDQELFKKRYNRYLNRSKKEKRVELLNKLQRSFVTCYNYLCDNDKTEYHSNLSMVTYISFYTDYQAVLNSEIFEDYMMFKQCANLTNLSSIDDAENMYKLIDEIYGEFYEELYNIHSFMKWCVVAEDDRDFYEYNKDSYVKTMNLLEKIISFYNNDPSFYKRNRF</sequence>
<dbReference type="Proteomes" id="UP000242656">
    <property type="component" value="Unassembled WGS sequence"/>
</dbReference>